<accession>A0A6N2NID3</accession>
<evidence type="ECO:0000313" key="1">
    <source>
        <dbReference type="EMBL" id="VFU64414.1"/>
    </source>
</evidence>
<dbReference type="EMBL" id="CAADRP010002262">
    <property type="protein sequence ID" value="VFU64414.1"/>
    <property type="molecule type" value="Genomic_DNA"/>
</dbReference>
<dbReference type="AlphaFoldDB" id="A0A6N2NID3"/>
<organism evidence="1">
    <name type="scientific">Salix viminalis</name>
    <name type="common">Common osier</name>
    <name type="synonym">Basket willow</name>
    <dbReference type="NCBI Taxonomy" id="40686"/>
    <lineage>
        <taxon>Eukaryota</taxon>
        <taxon>Viridiplantae</taxon>
        <taxon>Streptophyta</taxon>
        <taxon>Embryophyta</taxon>
        <taxon>Tracheophyta</taxon>
        <taxon>Spermatophyta</taxon>
        <taxon>Magnoliopsida</taxon>
        <taxon>eudicotyledons</taxon>
        <taxon>Gunneridae</taxon>
        <taxon>Pentapetalae</taxon>
        <taxon>rosids</taxon>
        <taxon>fabids</taxon>
        <taxon>Malpighiales</taxon>
        <taxon>Salicaceae</taxon>
        <taxon>Saliceae</taxon>
        <taxon>Salix</taxon>
    </lineage>
</organism>
<sequence>MPGVINENWIEETGLRPCRYESAISIPSLINNYTKSSVGTSHLYSEAKVHGFRNPAAGFPVLG</sequence>
<name>A0A6N2NID3_SALVM</name>
<proteinExistence type="predicted"/>
<reference evidence="1" key="1">
    <citation type="submission" date="2019-03" db="EMBL/GenBank/DDBJ databases">
        <authorList>
            <person name="Mank J."/>
            <person name="Almeida P."/>
        </authorList>
    </citation>
    <scope>NUCLEOTIDE SEQUENCE</scope>
    <source>
        <strain evidence="1">78183</strain>
    </source>
</reference>
<protein>
    <submittedName>
        <fullName evidence="1">Uncharacterized protein</fullName>
    </submittedName>
</protein>
<gene>
    <name evidence="1" type="ORF">SVIM_LOCUS493657</name>
</gene>